<dbReference type="InterPro" id="IPR051267">
    <property type="entry name" value="STEAP_metalloreductase"/>
</dbReference>
<reference evidence="4 5" key="1">
    <citation type="submission" date="2019-05" db="EMBL/GenBank/DDBJ databases">
        <authorList>
            <person name="Hariharan J."/>
            <person name="Choudoir M.J."/>
            <person name="Diebold P."/>
            <person name="Panke-Buisse K."/>
            <person name="Buckley D.H."/>
        </authorList>
    </citation>
    <scope>NUCLEOTIDE SEQUENCE [LARGE SCALE GENOMIC DNA]</scope>
    <source>
        <strain evidence="4 5">SUN51</strain>
    </source>
</reference>
<dbReference type="InterPro" id="IPR028939">
    <property type="entry name" value="P5C_Rdtase_cat_N"/>
</dbReference>
<evidence type="ECO:0000313" key="5">
    <source>
        <dbReference type="Proteomes" id="UP000324965"/>
    </source>
</evidence>
<feature type="compositionally biased region" description="Low complexity" evidence="2">
    <location>
        <begin position="220"/>
        <end position="239"/>
    </location>
</feature>
<dbReference type="Proteomes" id="UP000324965">
    <property type="component" value="Unassembled WGS sequence"/>
</dbReference>
<dbReference type="PANTHER" id="PTHR14239">
    <property type="entry name" value="DUDULIN-RELATED"/>
    <property type="match status" value="1"/>
</dbReference>
<accession>A0A5B0AMM4</accession>
<feature type="domain" description="Pyrroline-5-carboxylate reductase catalytic N-terminal" evidence="3">
    <location>
        <begin position="29"/>
        <end position="126"/>
    </location>
</feature>
<dbReference type="SUPFAM" id="SSF51735">
    <property type="entry name" value="NAD(P)-binding Rossmann-fold domains"/>
    <property type="match status" value="1"/>
</dbReference>
<sequence length="258" mass="25934">MSRGHGQDQGQSQGQDQGQDHTRGSGTMTIGVLGTGGIAVTLAKMFARAGHEVRLGSAGGGSGTSAVPAAPAVPGVPGVAVGGYAEVVEAASVVIPAVLGVQGAVQQLRSLRAALRGKILVDITNPFTGGHVDFVGPWAAGGTADLAAAFPGARLVGAFKNVWWEAFDGGPDRVVPAIRVISDDARAKRTFLRLCAATPLTYVDGGGMDQARRVERMALSGSGHMSGPMSGPMSGHVSGRTSGHLSGHPFGHTGLSAA</sequence>
<name>A0A5B0AMM4_9ACTN</name>
<dbReference type="AlphaFoldDB" id="A0A5B0AMM4"/>
<evidence type="ECO:0000256" key="2">
    <source>
        <dbReference type="SAM" id="MobiDB-lite"/>
    </source>
</evidence>
<feature type="region of interest" description="Disordered" evidence="2">
    <location>
        <begin position="1"/>
        <end position="28"/>
    </location>
</feature>
<proteinExistence type="predicted"/>
<feature type="region of interest" description="Disordered" evidence="2">
    <location>
        <begin position="220"/>
        <end position="258"/>
    </location>
</feature>
<evidence type="ECO:0000256" key="1">
    <source>
        <dbReference type="ARBA" id="ARBA00023002"/>
    </source>
</evidence>
<evidence type="ECO:0000259" key="3">
    <source>
        <dbReference type="Pfam" id="PF03807"/>
    </source>
</evidence>
<protein>
    <submittedName>
        <fullName evidence="4">Dinucleotide-binding enzyme</fullName>
    </submittedName>
</protein>
<dbReference type="OrthoDB" id="5738121at2"/>
<keyword evidence="5" id="KW-1185">Reference proteome</keyword>
<organism evidence="4 5">
    <name type="scientific">Streptomyces apricus</name>
    <dbReference type="NCBI Taxonomy" id="1828112"/>
    <lineage>
        <taxon>Bacteria</taxon>
        <taxon>Bacillati</taxon>
        <taxon>Actinomycetota</taxon>
        <taxon>Actinomycetes</taxon>
        <taxon>Kitasatosporales</taxon>
        <taxon>Streptomycetaceae</taxon>
        <taxon>Streptomyces</taxon>
    </lineage>
</organism>
<keyword evidence="1" id="KW-0560">Oxidoreductase</keyword>
<dbReference type="Gene3D" id="3.40.50.720">
    <property type="entry name" value="NAD(P)-binding Rossmann-like Domain"/>
    <property type="match status" value="1"/>
</dbReference>
<dbReference type="EMBL" id="VDFC01000049">
    <property type="protein sequence ID" value="KAA0929829.1"/>
    <property type="molecule type" value="Genomic_DNA"/>
</dbReference>
<gene>
    <name evidence="4" type="ORF">FGF04_30070</name>
</gene>
<dbReference type="Pfam" id="PF03807">
    <property type="entry name" value="F420_oxidored"/>
    <property type="match status" value="1"/>
</dbReference>
<feature type="compositionally biased region" description="Low complexity" evidence="2">
    <location>
        <begin position="8"/>
        <end position="17"/>
    </location>
</feature>
<comment type="caution">
    <text evidence="4">The sequence shown here is derived from an EMBL/GenBank/DDBJ whole genome shotgun (WGS) entry which is preliminary data.</text>
</comment>
<evidence type="ECO:0000313" key="4">
    <source>
        <dbReference type="EMBL" id="KAA0929829.1"/>
    </source>
</evidence>
<dbReference type="GO" id="GO:0016491">
    <property type="term" value="F:oxidoreductase activity"/>
    <property type="evidence" value="ECO:0007669"/>
    <property type="project" value="UniProtKB-KW"/>
</dbReference>
<dbReference type="InterPro" id="IPR036291">
    <property type="entry name" value="NAD(P)-bd_dom_sf"/>
</dbReference>